<feature type="region of interest" description="Disordered" evidence="1">
    <location>
        <begin position="167"/>
        <end position="198"/>
    </location>
</feature>
<accession>A0A372FRG7</accession>
<reference evidence="2 3" key="1">
    <citation type="submission" date="2018-08" db="EMBL/GenBank/DDBJ databases">
        <title>Verrucosispora craniellae sp. nov., isolated from a marine sponge in the South China Sea.</title>
        <authorList>
            <person name="Li L."/>
            <person name="Lin H.W."/>
        </authorList>
    </citation>
    <scope>NUCLEOTIDE SEQUENCE [LARGE SCALE GENOMIC DNA]</scope>
    <source>
        <strain evidence="2 3">LHW63014</strain>
    </source>
</reference>
<dbReference type="NCBIfam" id="TIGR02548">
    <property type="entry name" value="casB_cse2"/>
    <property type="match status" value="1"/>
</dbReference>
<sequence>MNTAPTVGQRRDAFVRSLYALHYAVDSGNPHKSAEARRTLARLRRSFTGGRQEAEAYDVVFPHDPPEREQQVWLLVAGLFALHPHGTARGRGLGLAMRNLVDKRSTAARRFTQLLSVDPPALPHYLRQAIQLLRAEDVAVDFHRLLADMVDMQESAEQAHRTRLRWAREYHRPKRPTAPTDRTHTDPAEGVAAAPVNA</sequence>
<dbReference type="Proteomes" id="UP000262621">
    <property type="component" value="Unassembled WGS sequence"/>
</dbReference>
<dbReference type="EMBL" id="QVFU01000064">
    <property type="protein sequence ID" value="RFS43372.1"/>
    <property type="molecule type" value="Genomic_DNA"/>
</dbReference>
<dbReference type="Pfam" id="PF09485">
    <property type="entry name" value="CRISPR_Cse2"/>
    <property type="match status" value="1"/>
</dbReference>
<protein>
    <submittedName>
        <fullName evidence="2">Type I-E CRISPR-associated protein Cse2/CasB</fullName>
    </submittedName>
</protein>
<dbReference type="Gene3D" id="1.10.520.40">
    <property type="entry name" value="CRISPR-associated protein Cse2"/>
    <property type="match status" value="1"/>
</dbReference>
<name>A0A372FRG7_9ACTN</name>
<organism evidence="2 3">
    <name type="scientific">Micromonospora craniellae</name>
    <dbReference type="NCBI Taxonomy" id="2294034"/>
    <lineage>
        <taxon>Bacteria</taxon>
        <taxon>Bacillati</taxon>
        <taxon>Actinomycetota</taxon>
        <taxon>Actinomycetes</taxon>
        <taxon>Micromonosporales</taxon>
        <taxon>Micromonosporaceae</taxon>
        <taxon>Micromonospora</taxon>
    </lineage>
</organism>
<proteinExistence type="predicted"/>
<keyword evidence="3" id="KW-1185">Reference proteome</keyword>
<dbReference type="OrthoDB" id="4808431at2"/>
<gene>
    <name evidence="2" type="primary">casB</name>
    <name evidence="2" type="ORF">D0Q02_28190</name>
</gene>
<evidence type="ECO:0000256" key="1">
    <source>
        <dbReference type="SAM" id="MobiDB-lite"/>
    </source>
</evidence>
<dbReference type="CDD" id="cd09731">
    <property type="entry name" value="Cse2_I-E"/>
    <property type="match status" value="1"/>
</dbReference>
<evidence type="ECO:0000313" key="3">
    <source>
        <dbReference type="Proteomes" id="UP000262621"/>
    </source>
</evidence>
<comment type="caution">
    <text evidence="2">The sequence shown here is derived from an EMBL/GenBank/DDBJ whole genome shotgun (WGS) entry which is preliminary data.</text>
</comment>
<evidence type="ECO:0000313" key="2">
    <source>
        <dbReference type="EMBL" id="RFS43372.1"/>
    </source>
</evidence>
<dbReference type="InterPro" id="IPR038287">
    <property type="entry name" value="Cse2_sf"/>
</dbReference>
<dbReference type="AlphaFoldDB" id="A0A372FRG7"/>
<dbReference type="InterPro" id="IPR013382">
    <property type="entry name" value="CRISPR-assoc_prot_Cse2"/>
</dbReference>